<dbReference type="InterPro" id="IPR012338">
    <property type="entry name" value="Beta-lactam/transpept-like"/>
</dbReference>
<feature type="signal peptide" evidence="7">
    <location>
        <begin position="1"/>
        <end position="31"/>
    </location>
</feature>
<comment type="similarity">
    <text evidence="2 6">Belongs to the class-A beta-lactamase family.</text>
</comment>
<protein>
    <recommendedName>
        <fullName evidence="3 6">Beta-lactamase</fullName>
        <ecNumber evidence="3 6">3.5.2.6</ecNumber>
    </recommendedName>
</protein>
<feature type="domain" description="Beta-lactamase class A catalytic" evidence="8">
    <location>
        <begin position="61"/>
        <end position="266"/>
    </location>
</feature>
<dbReference type="EC" id="3.5.2.6" evidence="3 6"/>
<evidence type="ECO:0000256" key="1">
    <source>
        <dbReference type="ARBA" id="ARBA00001526"/>
    </source>
</evidence>
<evidence type="ECO:0000256" key="7">
    <source>
        <dbReference type="SAM" id="SignalP"/>
    </source>
</evidence>
<dbReference type="InterPro" id="IPR006311">
    <property type="entry name" value="TAT_signal"/>
</dbReference>
<keyword evidence="5 6" id="KW-0046">Antibiotic resistance</keyword>
<evidence type="ECO:0000256" key="4">
    <source>
        <dbReference type="ARBA" id="ARBA00022801"/>
    </source>
</evidence>
<evidence type="ECO:0000256" key="5">
    <source>
        <dbReference type="ARBA" id="ARBA00023251"/>
    </source>
</evidence>
<evidence type="ECO:0000256" key="6">
    <source>
        <dbReference type="RuleBase" id="RU361140"/>
    </source>
</evidence>
<comment type="caution">
    <text evidence="9">The sequence shown here is derived from an EMBL/GenBank/DDBJ whole genome shotgun (WGS) entry which is preliminary data.</text>
</comment>
<organism evidence="9 10">
    <name type="scientific">Methyloceanibacter stevinii</name>
    <dbReference type="NCBI Taxonomy" id="1774970"/>
    <lineage>
        <taxon>Bacteria</taxon>
        <taxon>Pseudomonadati</taxon>
        <taxon>Pseudomonadota</taxon>
        <taxon>Alphaproteobacteria</taxon>
        <taxon>Hyphomicrobiales</taxon>
        <taxon>Hyphomicrobiaceae</taxon>
        <taxon>Methyloceanibacter</taxon>
    </lineage>
</organism>
<dbReference type="PANTHER" id="PTHR35333:SF3">
    <property type="entry name" value="BETA-LACTAMASE-TYPE TRANSPEPTIDASE FOLD CONTAINING PROTEIN"/>
    <property type="match status" value="1"/>
</dbReference>
<keyword evidence="4 6" id="KW-0378">Hydrolase</keyword>
<dbReference type="GO" id="GO:0046677">
    <property type="term" value="P:response to antibiotic"/>
    <property type="evidence" value="ECO:0007669"/>
    <property type="project" value="UniProtKB-UniRule"/>
</dbReference>
<dbReference type="AlphaFoldDB" id="A0A1E3VPD2"/>
<keyword evidence="10" id="KW-1185">Reference proteome</keyword>
<reference evidence="9 10" key="1">
    <citation type="journal article" date="2016" name="Environ. Microbiol.">
        <title>New Methyloceanibacter diversity from North Sea sediments includes methanotroph containing solely the soluble methane monooxygenase.</title>
        <authorList>
            <person name="Vekeman B."/>
            <person name="Kerckhof F.M."/>
            <person name="Cremers G."/>
            <person name="de Vos P."/>
            <person name="Vandamme P."/>
            <person name="Boon N."/>
            <person name="Op den Camp H.J."/>
            <person name="Heylen K."/>
        </authorList>
    </citation>
    <scope>NUCLEOTIDE SEQUENCE [LARGE SCALE GENOMIC DNA]</scope>
    <source>
        <strain evidence="9 10">R-67176</strain>
    </source>
</reference>
<sequence length="294" mass="30752">MLTRRQFAQGATAISLLALARGAGAATQALAAEADLASQFAKIEKKIGGRLGVAVSGAGLKAAYHGGERFPMCSTFKLLAVAAVLHRVDEGDEMLSREIPVPPDAILDYAPVAKEHAGGTMTISELCEAAMVWSDNTAANLILESLGGPEAATAYVRSLGDTVTRIDRMEPEANVFGPGELRDTTRPRAMLDDMQELFLGDALSPLSRDRLTEWFVANQTGKDRLRAGLPPTWRVGNRTGTGPHGTSNDVAMAWGEDGQPILIAAFLTGSKADAAARDNALADVGRAIGAAAAG</sequence>
<dbReference type="InterPro" id="IPR000871">
    <property type="entry name" value="Beta-lactam_class-A"/>
</dbReference>
<gene>
    <name evidence="9" type="ORF">AUC70_05385</name>
</gene>
<name>A0A1E3VPD2_9HYPH</name>
<dbReference type="STRING" id="1774970.AUC70_05385"/>
<evidence type="ECO:0000256" key="3">
    <source>
        <dbReference type="ARBA" id="ARBA00012865"/>
    </source>
</evidence>
<dbReference type="PANTHER" id="PTHR35333">
    <property type="entry name" value="BETA-LACTAMASE"/>
    <property type="match status" value="1"/>
</dbReference>
<dbReference type="PROSITE" id="PS51318">
    <property type="entry name" value="TAT"/>
    <property type="match status" value="1"/>
</dbReference>
<feature type="chain" id="PRO_5009138583" description="Beta-lactamase" evidence="7">
    <location>
        <begin position="32"/>
        <end position="294"/>
    </location>
</feature>
<dbReference type="Pfam" id="PF13354">
    <property type="entry name" value="Beta-lactamase2"/>
    <property type="match status" value="1"/>
</dbReference>
<dbReference type="InterPro" id="IPR023650">
    <property type="entry name" value="Beta-lactam_class-A_AS"/>
</dbReference>
<comment type="catalytic activity">
    <reaction evidence="1 6">
        <text>a beta-lactam + H2O = a substituted beta-amino acid</text>
        <dbReference type="Rhea" id="RHEA:20401"/>
        <dbReference type="ChEBI" id="CHEBI:15377"/>
        <dbReference type="ChEBI" id="CHEBI:35627"/>
        <dbReference type="ChEBI" id="CHEBI:140347"/>
        <dbReference type="EC" id="3.5.2.6"/>
    </reaction>
</comment>
<accession>A0A1E3VPD2</accession>
<evidence type="ECO:0000313" key="9">
    <source>
        <dbReference type="EMBL" id="ODR95151.1"/>
    </source>
</evidence>
<evidence type="ECO:0000256" key="2">
    <source>
        <dbReference type="ARBA" id="ARBA00009009"/>
    </source>
</evidence>
<evidence type="ECO:0000313" key="10">
    <source>
        <dbReference type="Proteomes" id="UP000094172"/>
    </source>
</evidence>
<dbReference type="GO" id="GO:0008800">
    <property type="term" value="F:beta-lactamase activity"/>
    <property type="evidence" value="ECO:0007669"/>
    <property type="project" value="UniProtKB-UniRule"/>
</dbReference>
<dbReference type="RefSeq" id="WP_069444447.1">
    <property type="nucleotide sequence ID" value="NZ_LPWE01000011.1"/>
</dbReference>
<dbReference type="InterPro" id="IPR045155">
    <property type="entry name" value="Beta-lactam_cat"/>
</dbReference>
<dbReference type="Gene3D" id="3.40.710.10">
    <property type="entry name" value="DD-peptidase/beta-lactamase superfamily"/>
    <property type="match status" value="1"/>
</dbReference>
<evidence type="ECO:0000259" key="8">
    <source>
        <dbReference type="Pfam" id="PF13354"/>
    </source>
</evidence>
<dbReference type="SUPFAM" id="SSF56601">
    <property type="entry name" value="beta-lactamase/transpeptidase-like"/>
    <property type="match status" value="1"/>
</dbReference>
<dbReference type="NCBIfam" id="NF033103">
    <property type="entry name" value="bla_class_A"/>
    <property type="match status" value="1"/>
</dbReference>
<proteinExistence type="inferred from homology"/>
<dbReference type="PRINTS" id="PR00118">
    <property type="entry name" value="BLACTAMASEA"/>
</dbReference>
<dbReference type="EMBL" id="LPWE01000011">
    <property type="protein sequence ID" value="ODR95151.1"/>
    <property type="molecule type" value="Genomic_DNA"/>
</dbReference>
<dbReference type="PROSITE" id="PS00146">
    <property type="entry name" value="BETA_LACTAMASE_A"/>
    <property type="match status" value="1"/>
</dbReference>
<dbReference type="Proteomes" id="UP000094172">
    <property type="component" value="Unassembled WGS sequence"/>
</dbReference>
<dbReference type="GO" id="GO:0030655">
    <property type="term" value="P:beta-lactam antibiotic catabolic process"/>
    <property type="evidence" value="ECO:0007669"/>
    <property type="project" value="InterPro"/>
</dbReference>
<keyword evidence="7" id="KW-0732">Signal</keyword>